<dbReference type="AlphaFoldDB" id="A0AAV0AFM8"/>
<gene>
    <name evidence="2" type="ORF">PPACK8108_LOCUS1304</name>
</gene>
<evidence type="ECO:0000313" key="2">
    <source>
        <dbReference type="EMBL" id="CAH7666937.1"/>
    </source>
</evidence>
<name>A0AAV0AFM8_PHAPC</name>
<evidence type="ECO:0000313" key="3">
    <source>
        <dbReference type="Proteomes" id="UP001153365"/>
    </source>
</evidence>
<feature type="region of interest" description="Disordered" evidence="1">
    <location>
        <begin position="1"/>
        <end position="52"/>
    </location>
</feature>
<reference evidence="2" key="1">
    <citation type="submission" date="2022-06" db="EMBL/GenBank/DDBJ databases">
        <authorList>
            <consortium name="SYNGENTA / RWTH Aachen University"/>
        </authorList>
    </citation>
    <scope>NUCLEOTIDE SEQUENCE</scope>
</reference>
<organism evidence="2 3">
    <name type="scientific">Phakopsora pachyrhizi</name>
    <name type="common">Asian soybean rust disease fungus</name>
    <dbReference type="NCBI Taxonomy" id="170000"/>
    <lineage>
        <taxon>Eukaryota</taxon>
        <taxon>Fungi</taxon>
        <taxon>Dikarya</taxon>
        <taxon>Basidiomycota</taxon>
        <taxon>Pucciniomycotina</taxon>
        <taxon>Pucciniomycetes</taxon>
        <taxon>Pucciniales</taxon>
        <taxon>Phakopsoraceae</taxon>
        <taxon>Phakopsora</taxon>
    </lineage>
</organism>
<keyword evidence="3" id="KW-1185">Reference proteome</keyword>
<evidence type="ECO:0000256" key="1">
    <source>
        <dbReference type="SAM" id="MobiDB-lite"/>
    </source>
</evidence>
<protein>
    <submittedName>
        <fullName evidence="2">Uncharacterized protein</fullName>
    </submittedName>
</protein>
<feature type="region of interest" description="Disordered" evidence="1">
    <location>
        <begin position="146"/>
        <end position="166"/>
    </location>
</feature>
<sequence>MDWLRLRKKKESLPGEANPQPTLRKSKGESKVEKLDNNSCASEASAKGKEGWEREEMIEQWIGRLSLFSTVATKQIMRYLKREKIQEEEEEEFKRMQEYGRIPVMKQPDGVRTPNKRREEGNLAPMRIWLNTTEIFCRTNGGTDPLTLHQKDDRNEAAPGNSFGGKSTFLMDVERQVHLGGIPSAPVGQLEQKHVFGMMSAQI</sequence>
<proteinExistence type="predicted"/>
<feature type="compositionally biased region" description="Basic residues" evidence="1">
    <location>
        <begin position="1"/>
        <end position="10"/>
    </location>
</feature>
<dbReference type="EMBL" id="CALTRL010000177">
    <property type="protein sequence ID" value="CAH7666937.1"/>
    <property type="molecule type" value="Genomic_DNA"/>
</dbReference>
<accession>A0AAV0AFM8</accession>
<dbReference type="Proteomes" id="UP001153365">
    <property type="component" value="Unassembled WGS sequence"/>
</dbReference>
<comment type="caution">
    <text evidence="2">The sequence shown here is derived from an EMBL/GenBank/DDBJ whole genome shotgun (WGS) entry which is preliminary data.</text>
</comment>
<feature type="compositionally biased region" description="Basic and acidic residues" evidence="1">
    <location>
        <begin position="26"/>
        <end position="36"/>
    </location>
</feature>